<dbReference type="EMBL" id="JACXXJ020000005">
    <property type="protein sequence ID" value="MBF2715025.1"/>
    <property type="molecule type" value="Genomic_DNA"/>
</dbReference>
<dbReference type="AlphaFoldDB" id="A0AAE2UUR4"/>
<dbReference type="Proteomes" id="UP000655037">
    <property type="component" value="Unassembled WGS sequence"/>
</dbReference>
<protein>
    <submittedName>
        <fullName evidence="2">ImmA/IrrE family metallo-endopeptidase</fullName>
    </submittedName>
</protein>
<evidence type="ECO:0000313" key="3">
    <source>
        <dbReference type="Proteomes" id="UP000655037"/>
    </source>
</evidence>
<name>A0AAE2UUR4_AGRVI</name>
<dbReference type="InterPro" id="IPR010359">
    <property type="entry name" value="IrrE_HExxH"/>
</dbReference>
<reference evidence="2" key="1">
    <citation type="submission" date="2020-11" db="EMBL/GenBank/DDBJ databases">
        <title>Agrobacterium vitis strain K377 genome.</title>
        <authorList>
            <person name="Xi H."/>
        </authorList>
    </citation>
    <scope>NUCLEOTIDE SEQUENCE</scope>
    <source>
        <strain evidence="2">K377</strain>
    </source>
</reference>
<comment type="caution">
    <text evidence="2">The sequence shown here is derived from an EMBL/GenBank/DDBJ whole genome shotgun (WGS) entry which is preliminary data.</text>
</comment>
<sequence length="432" mass="49012">MNSTAKGDRLENALFDYLIDQQERGDLIYGVYPADRCIIHKKAKYPCPERKKPVEFDIVIEVYREGRKTPHSYAVFECKNYKSGVPEDRVSVFSDQIGRVFGHSVKGILVVSSRLQSGAEMIARSRSMGIVKFNETGVDVVADRRHQYAIESAFVKSQIFEEEHRVKSLKFSAYFDGKFFSSVGALLHCFYQEATNKTTGAGASVSVPYRSLDDIRAFATDIVEGIGYKTGPVDLGEICGTMSLELTFSQRNVVDEDGMLILGSANFDRNSIEINSHDNEFRERFTIGHEIGHFCLAHGYYLRSETVIERDLLVDVEEAENLNFTRLELQANLFASEIILPDKVFRIAVEVGCERLKMRDIGFGRIYVNDKPWTYQPYNDLISELSQYFHVSKQATEIRLKKLGLVNDQRKFGNSSSASLIGEIFNNINENK</sequence>
<gene>
    <name evidence="2" type="ORF">IEI95_012465</name>
</gene>
<accession>A0AAE2UUR4</accession>
<feature type="domain" description="IrrE N-terminal-like" evidence="1">
    <location>
        <begin position="268"/>
        <end position="401"/>
    </location>
</feature>
<evidence type="ECO:0000313" key="2">
    <source>
        <dbReference type="EMBL" id="MBF2715025.1"/>
    </source>
</evidence>
<dbReference type="Gene3D" id="1.10.10.2910">
    <property type="match status" value="1"/>
</dbReference>
<dbReference type="Pfam" id="PF06114">
    <property type="entry name" value="Peptidase_M78"/>
    <property type="match status" value="1"/>
</dbReference>
<organism evidence="2 3">
    <name type="scientific">Agrobacterium vitis</name>
    <name type="common">Rhizobium vitis</name>
    <dbReference type="NCBI Taxonomy" id="373"/>
    <lineage>
        <taxon>Bacteria</taxon>
        <taxon>Pseudomonadati</taxon>
        <taxon>Pseudomonadota</taxon>
        <taxon>Alphaproteobacteria</taxon>
        <taxon>Hyphomicrobiales</taxon>
        <taxon>Rhizobiaceae</taxon>
        <taxon>Rhizobium/Agrobacterium group</taxon>
        <taxon>Agrobacterium</taxon>
    </lineage>
</organism>
<dbReference type="RefSeq" id="WP_194416493.1">
    <property type="nucleotide sequence ID" value="NZ_JACXXJ020000005.1"/>
</dbReference>
<dbReference type="InterPro" id="IPR052345">
    <property type="entry name" value="Rad_response_metalloprotease"/>
</dbReference>
<proteinExistence type="predicted"/>
<dbReference type="PANTHER" id="PTHR43236:SF2">
    <property type="entry name" value="BLL0069 PROTEIN"/>
    <property type="match status" value="1"/>
</dbReference>
<dbReference type="PANTHER" id="PTHR43236">
    <property type="entry name" value="ANTITOXIN HIGA1"/>
    <property type="match status" value="1"/>
</dbReference>
<evidence type="ECO:0000259" key="1">
    <source>
        <dbReference type="Pfam" id="PF06114"/>
    </source>
</evidence>